<keyword evidence="1" id="KW-0812">Transmembrane</keyword>
<dbReference type="STRING" id="1122949.GCA_000378725_01627"/>
<feature type="transmembrane region" description="Helical" evidence="1">
    <location>
        <begin position="125"/>
        <end position="147"/>
    </location>
</feature>
<protein>
    <submittedName>
        <fullName evidence="2">Uncharacterized protein</fullName>
    </submittedName>
</protein>
<keyword evidence="1" id="KW-1133">Transmembrane helix</keyword>
<dbReference type="AlphaFoldDB" id="A0A379C4X2"/>
<dbReference type="RefSeq" id="WP_009345892.1">
    <property type="nucleotide sequence ID" value="NZ_CP165621.1"/>
</dbReference>
<gene>
    <name evidence="2" type="ORF">NCTC13149_00429</name>
</gene>
<evidence type="ECO:0000256" key="1">
    <source>
        <dbReference type="SAM" id="Phobius"/>
    </source>
</evidence>
<feature type="transmembrane region" description="Helical" evidence="1">
    <location>
        <begin position="7"/>
        <end position="28"/>
    </location>
</feature>
<dbReference type="Proteomes" id="UP000255517">
    <property type="component" value="Unassembled WGS sequence"/>
</dbReference>
<feature type="transmembrane region" description="Helical" evidence="1">
    <location>
        <begin position="34"/>
        <end position="54"/>
    </location>
</feature>
<evidence type="ECO:0000313" key="3">
    <source>
        <dbReference type="Proteomes" id="UP000255517"/>
    </source>
</evidence>
<reference evidence="2 3" key="1">
    <citation type="submission" date="2018-06" db="EMBL/GenBank/DDBJ databases">
        <authorList>
            <consortium name="Pathogen Informatics"/>
            <person name="Doyle S."/>
        </authorList>
    </citation>
    <scope>NUCLEOTIDE SEQUENCE [LARGE SCALE GENOMIC DNA]</scope>
    <source>
        <strain evidence="2 3">NCTC13149</strain>
    </source>
</reference>
<feature type="transmembrane region" description="Helical" evidence="1">
    <location>
        <begin position="75"/>
        <end position="96"/>
    </location>
</feature>
<dbReference type="OrthoDB" id="1698342at2"/>
<proteinExistence type="predicted"/>
<keyword evidence="1" id="KW-0472">Membrane</keyword>
<organism evidence="2 3">
    <name type="scientific">Peptoniphilus lacrimalis</name>
    <dbReference type="NCBI Taxonomy" id="33031"/>
    <lineage>
        <taxon>Bacteria</taxon>
        <taxon>Bacillati</taxon>
        <taxon>Bacillota</taxon>
        <taxon>Tissierellia</taxon>
        <taxon>Tissierellales</taxon>
        <taxon>Peptoniphilaceae</taxon>
        <taxon>Peptoniphilus</taxon>
    </lineage>
</organism>
<dbReference type="EMBL" id="UGSZ01000001">
    <property type="protein sequence ID" value="SUB56657.1"/>
    <property type="molecule type" value="Genomic_DNA"/>
</dbReference>
<name>A0A379C4X2_9FIRM</name>
<sequence length="170" mass="19792">MRNNTRGLIIHIFVGIIIFFIAYIINLSKIVSSIVYGNIIFRLIICLIPIILYYNFSKIMTKKRTPKLDYLNGNLIILLAIILFVPAFLASGFDIFKESVASNAFKFPFEIFLTPQIYVIKVLNIPYNLLTVAIATLAPTFIYGLSIRISREKISKRQRYMRNTRKRYER</sequence>
<accession>A0A379C4X2</accession>
<evidence type="ECO:0000313" key="2">
    <source>
        <dbReference type="EMBL" id="SUB56657.1"/>
    </source>
</evidence>